<dbReference type="EMBL" id="QKWP01000094">
    <property type="protein sequence ID" value="RIB27559.1"/>
    <property type="molecule type" value="Genomic_DNA"/>
</dbReference>
<dbReference type="AlphaFoldDB" id="A0A397W2Q7"/>
<organism evidence="2 3">
    <name type="scientific">Gigaspora rosea</name>
    <dbReference type="NCBI Taxonomy" id="44941"/>
    <lineage>
        <taxon>Eukaryota</taxon>
        <taxon>Fungi</taxon>
        <taxon>Fungi incertae sedis</taxon>
        <taxon>Mucoromycota</taxon>
        <taxon>Glomeromycotina</taxon>
        <taxon>Glomeromycetes</taxon>
        <taxon>Diversisporales</taxon>
        <taxon>Gigasporaceae</taxon>
        <taxon>Gigaspora</taxon>
    </lineage>
</organism>
<feature type="region of interest" description="Disordered" evidence="1">
    <location>
        <begin position="23"/>
        <end position="44"/>
    </location>
</feature>
<dbReference type="OrthoDB" id="2447184at2759"/>
<evidence type="ECO:0000256" key="1">
    <source>
        <dbReference type="SAM" id="MobiDB-lite"/>
    </source>
</evidence>
<gene>
    <name evidence="2" type="ORF">C2G38_2061545</name>
</gene>
<comment type="caution">
    <text evidence="2">The sequence shown here is derived from an EMBL/GenBank/DDBJ whole genome shotgun (WGS) entry which is preliminary data.</text>
</comment>
<evidence type="ECO:0000313" key="3">
    <source>
        <dbReference type="Proteomes" id="UP000266673"/>
    </source>
</evidence>
<keyword evidence="3" id="KW-1185">Reference proteome</keyword>
<reference evidence="2 3" key="1">
    <citation type="submission" date="2018-06" db="EMBL/GenBank/DDBJ databases">
        <title>Comparative genomics reveals the genomic features of Rhizophagus irregularis, R. cerebriforme, R. diaphanum and Gigaspora rosea, and their symbiotic lifestyle signature.</title>
        <authorList>
            <person name="Morin E."/>
            <person name="San Clemente H."/>
            <person name="Chen E.C.H."/>
            <person name="De La Providencia I."/>
            <person name="Hainaut M."/>
            <person name="Kuo A."/>
            <person name="Kohler A."/>
            <person name="Murat C."/>
            <person name="Tang N."/>
            <person name="Roy S."/>
            <person name="Loubradou J."/>
            <person name="Henrissat B."/>
            <person name="Grigoriev I.V."/>
            <person name="Corradi N."/>
            <person name="Roux C."/>
            <person name="Martin F.M."/>
        </authorList>
    </citation>
    <scope>NUCLEOTIDE SEQUENCE [LARGE SCALE GENOMIC DNA]</scope>
    <source>
        <strain evidence="2 3">DAOM 194757</strain>
    </source>
</reference>
<protein>
    <submittedName>
        <fullName evidence="2">Uncharacterized protein</fullName>
    </submittedName>
</protein>
<proteinExistence type="predicted"/>
<accession>A0A397W2Q7</accession>
<name>A0A397W2Q7_9GLOM</name>
<evidence type="ECO:0000313" key="2">
    <source>
        <dbReference type="EMBL" id="RIB27559.1"/>
    </source>
</evidence>
<sequence length="114" mass="13602">MYTNSYNMNDKINDFFNSLSERQSSDKHFEESESNEDISNRSDYEKDKDKINKSAFYKAHNAILNNAKMQLTLGRIVENILFNYIKNKEYEEHAHSYIVDSENEKIKSLFSKWK</sequence>
<dbReference type="Proteomes" id="UP000266673">
    <property type="component" value="Unassembled WGS sequence"/>
</dbReference>